<sequence>MRLSQAQPQILSLLLLTIFHSSPLSASPLPKDELYDLGLSYLMERTCASPCGADSQYCCAAGDACYTSSGDIAYCSASSTAGWAVFTTTYTKTGLQVGTSTYSSYTAATTSSGSAAICDTTVGQTSCGPICCASDQMCEYSGQCTGRTSLWTYTTTTSGTYSAPLRPTSGASTKTNTVSATTTEPFIPPATASGSTLPLTGASSNNLSAGAIAGIVIGTILGVILLLLLCFCCVVKGLWDSVLGIFAGGRRSRRQEGGAVRTRIETVERISRHSRHGSAAGGAAAATYREQQTGFFGGARTDKPMRVVETRKKKSSGMGGLGAMGAGLVGMAALLGLKKKEDGRRDEKMRPGPTATETDIGSTYYTDSYTATSVSSESSDRRSRSPRRDRSARR</sequence>
<evidence type="ECO:0000256" key="3">
    <source>
        <dbReference type="SAM" id="SignalP"/>
    </source>
</evidence>
<evidence type="ECO:0000256" key="2">
    <source>
        <dbReference type="SAM" id="Phobius"/>
    </source>
</evidence>
<organism evidence="4 5">
    <name type="scientific">Sclerotinia trifoliorum</name>
    <dbReference type="NCBI Taxonomy" id="28548"/>
    <lineage>
        <taxon>Eukaryota</taxon>
        <taxon>Fungi</taxon>
        <taxon>Dikarya</taxon>
        <taxon>Ascomycota</taxon>
        <taxon>Pezizomycotina</taxon>
        <taxon>Leotiomycetes</taxon>
        <taxon>Helotiales</taxon>
        <taxon>Sclerotiniaceae</taxon>
        <taxon>Sclerotinia</taxon>
    </lineage>
</organism>
<protein>
    <submittedName>
        <fullName evidence="4">C582c63f-ca59-41c8-bcc5-ec511796b3d3</fullName>
    </submittedName>
</protein>
<dbReference type="PANTHER" id="PTHR16861">
    <property type="entry name" value="GLYCOPROTEIN 38"/>
    <property type="match status" value="1"/>
</dbReference>
<dbReference type="PANTHER" id="PTHR16861:SF10">
    <property type="entry name" value="MID2 DOMAIN-CONTAINING PROTEIN"/>
    <property type="match status" value="1"/>
</dbReference>
<keyword evidence="5" id="KW-1185">Reference proteome</keyword>
<feature type="chain" id="PRO_5034092241" evidence="3">
    <location>
        <begin position="27"/>
        <end position="394"/>
    </location>
</feature>
<dbReference type="EMBL" id="CAJHIA010000024">
    <property type="protein sequence ID" value="CAD6447180.1"/>
    <property type="molecule type" value="Genomic_DNA"/>
</dbReference>
<evidence type="ECO:0000256" key="1">
    <source>
        <dbReference type="SAM" id="MobiDB-lite"/>
    </source>
</evidence>
<dbReference type="Proteomes" id="UP000624404">
    <property type="component" value="Unassembled WGS sequence"/>
</dbReference>
<feature type="compositionally biased region" description="Basic and acidic residues" evidence="1">
    <location>
        <begin position="378"/>
        <end position="394"/>
    </location>
</feature>
<keyword evidence="2" id="KW-0472">Membrane</keyword>
<feature type="signal peptide" evidence="3">
    <location>
        <begin position="1"/>
        <end position="26"/>
    </location>
</feature>
<feature type="region of interest" description="Disordered" evidence="1">
    <location>
        <begin position="164"/>
        <end position="187"/>
    </location>
</feature>
<keyword evidence="2" id="KW-0812">Transmembrane</keyword>
<reference evidence="4" key="1">
    <citation type="submission" date="2020-10" db="EMBL/GenBank/DDBJ databases">
        <authorList>
            <person name="Kusch S."/>
        </authorList>
    </citation>
    <scope>NUCLEOTIDE SEQUENCE</scope>
    <source>
        <strain evidence="4">SwB9</strain>
    </source>
</reference>
<feature type="compositionally biased region" description="Low complexity" evidence="1">
    <location>
        <begin position="171"/>
        <end position="183"/>
    </location>
</feature>
<proteinExistence type="predicted"/>
<dbReference type="OrthoDB" id="5425848at2759"/>
<feature type="transmembrane region" description="Helical" evidence="2">
    <location>
        <begin position="211"/>
        <end position="235"/>
    </location>
</feature>
<feature type="transmembrane region" description="Helical" evidence="2">
    <location>
        <begin position="318"/>
        <end position="337"/>
    </location>
</feature>
<feature type="compositionally biased region" description="Basic and acidic residues" evidence="1">
    <location>
        <begin position="339"/>
        <end position="350"/>
    </location>
</feature>
<dbReference type="AlphaFoldDB" id="A0A8H2ZUU4"/>
<feature type="region of interest" description="Disordered" evidence="1">
    <location>
        <begin position="339"/>
        <end position="394"/>
    </location>
</feature>
<evidence type="ECO:0000313" key="4">
    <source>
        <dbReference type="EMBL" id="CAD6447180.1"/>
    </source>
</evidence>
<accession>A0A8H2ZUU4</accession>
<keyword evidence="3" id="KW-0732">Signal</keyword>
<keyword evidence="2" id="KW-1133">Transmembrane helix</keyword>
<gene>
    <name evidence="4" type="ORF">SCLTRI_LOCUS6972</name>
</gene>
<feature type="compositionally biased region" description="Low complexity" evidence="1">
    <location>
        <begin position="362"/>
        <end position="377"/>
    </location>
</feature>
<comment type="caution">
    <text evidence="4">The sequence shown here is derived from an EMBL/GenBank/DDBJ whole genome shotgun (WGS) entry which is preliminary data.</text>
</comment>
<name>A0A8H2ZUU4_9HELO</name>
<evidence type="ECO:0000313" key="5">
    <source>
        <dbReference type="Proteomes" id="UP000624404"/>
    </source>
</evidence>